<evidence type="ECO:0000256" key="1">
    <source>
        <dbReference type="SAM" id="Phobius"/>
    </source>
</evidence>
<reference evidence="2 3" key="1">
    <citation type="submission" date="2013-08" db="EMBL/GenBank/DDBJ databases">
        <authorList>
            <consortium name="DOE Joint Genome Institute"/>
            <person name="Eisen J."/>
            <person name="Huntemann M."/>
            <person name="Han J."/>
            <person name="Chen A."/>
            <person name="Kyrpides N."/>
            <person name="Mavromatis K."/>
            <person name="Markowitz V."/>
            <person name="Palaniappan K."/>
            <person name="Ivanova N."/>
            <person name="Schaumberg A."/>
            <person name="Pati A."/>
            <person name="Liolios K."/>
            <person name="Nordberg H.P."/>
            <person name="Cantor M.N."/>
            <person name="Hua S.X."/>
            <person name="Woyke T."/>
        </authorList>
    </citation>
    <scope>NUCLEOTIDE SEQUENCE [LARGE SCALE GENOMIC DNA]</scope>
    <source>
        <strain evidence="2 3">DSM 2278</strain>
    </source>
</reference>
<keyword evidence="1" id="KW-0472">Membrane</keyword>
<gene>
    <name evidence="2" type="ORF">MettiDRAFT_0809</name>
</gene>
<evidence type="ECO:0000313" key="3">
    <source>
        <dbReference type="Proteomes" id="UP000019483"/>
    </source>
</evidence>
<feature type="transmembrane region" description="Helical" evidence="1">
    <location>
        <begin position="12"/>
        <end position="33"/>
    </location>
</feature>
<dbReference type="EMBL" id="AZAJ01000001">
    <property type="protein sequence ID" value="ETA67385.1"/>
    <property type="molecule type" value="Genomic_DNA"/>
</dbReference>
<dbReference type="Proteomes" id="UP000019483">
    <property type="component" value="Unassembled WGS sequence"/>
</dbReference>
<sequence length="52" mass="6077">MSEHIMITWLDYQKACFVVGLTCMFVGMFIGELKYNRDGLKKKLSKIMESLE</sequence>
<organism evidence="2 3">
    <name type="scientific">Methanolobus tindarius DSM 2278</name>
    <dbReference type="NCBI Taxonomy" id="1090322"/>
    <lineage>
        <taxon>Archaea</taxon>
        <taxon>Methanobacteriati</taxon>
        <taxon>Methanobacteriota</taxon>
        <taxon>Stenosarchaea group</taxon>
        <taxon>Methanomicrobia</taxon>
        <taxon>Methanosarcinales</taxon>
        <taxon>Methanosarcinaceae</taxon>
        <taxon>Methanolobus</taxon>
    </lineage>
</organism>
<accession>W9DQ39</accession>
<protein>
    <submittedName>
        <fullName evidence="2">Uncharacterized protein</fullName>
    </submittedName>
</protein>
<keyword evidence="1" id="KW-1133">Transmembrane helix</keyword>
<name>W9DQ39_METTI</name>
<dbReference type="AlphaFoldDB" id="W9DQ39"/>
<keyword evidence="1" id="KW-0812">Transmembrane</keyword>
<evidence type="ECO:0000313" key="2">
    <source>
        <dbReference type="EMBL" id="ETA67385.1"/>
    </source>
</evidence>
<keyword evidence="3" id="KW-1185">Reference proteome</keyword>
<proteinExistence type="predicted"/>
<comment type="caution">
    <text evidence="2">The sequence shown here is derived from an EMBL/GenBank/DDBJ whole genome shotgun (WGS) entry which is preliminary data.</text>
</comment>